<organism evidence="1 2">
    <name type="scientific">Tetrahymena thermophila (strain SB210)</name>
    <dbReference type="NCBI Taxonomy" id="312017"/>
    <lineage>
        <taxon>Eukaryota</taxon>
        <taxon>Sar</taxon>
        <taxon>Alveolata</taxon>
        <taxon>Ciliophora</taxon>
        <taxon>Intramacronucleata</taxon>
        <taxon>Oligohymenophorea</taxon>
        <taxon>Hymenostomatida</taxon>
        <taxon>Tetrahymenina</taxon>
        <taxon>Tetrahymenidae</taxon>
        <taxon>Tetrahymena</taxon>
    </lineage>
</organism>
<dbReference type="InterPro" id="IPR013211">
    <property type="entry name" value="LVIVD"/>
</dbReference>
<sequence>MKIVIDFGLKYNQSFILEGEIKKYKQKISCQLSYQGTLWFASSPIAAKSQLDICQGNKGVTLQQCLEPPFQYCCVIFSAQCGLQFSCLNYENHEVNLYSFPANIQVQQMYIQSQTQNFWVVDANNLYLFQIQNPLLSQVVNKSQIPKQKSGATNSFFYYQGINRLFLVNKLGVDVYDIQNTDQINFIFTIPAKTSISMIAIDFNYQTSNKQLLFADKCSITLPKAPTLNKITTDLLYVSTEDAIQIYQIKETNYNQILPSVVNIPQIIVYDKFISALQYAYSCQYTPYKNYLLSAKGTEGVYIFQEDPYSHALSLIQNINPPNFTTNLKLAKTFNNDNNLVIGRDNHLYFYDISNINNPQQISTLSISIGNSIRSAYITKDLKKIIFAGDSQGVVIADISNLSAPQIIASKYQDLPISSKCSDLSMDATEKYVYASYNGQGLVIYDVHNYTNPVILSYITTYGGQNIRVFQTKPLIVFADGIYGLKIIDVSQPASPFILVSFRTQGSLKECSLIYKETFLLCTARFRGQLQLIDLRDVKNPNILQVFNYQDIDGGLNICVNSEKTVAYLGLTTSVIRLNLFPNINFDMDIQLVSEGEVEMNTLLKVGTTFKVGQQIQINLNQVYPSKQAYINKVFYYSDFNMQDLPYWASYSQASQSLILQLDKNSLQTSSANQLNSNQTNSINSTQYRNQLQISQQQFVFSVSQKLSKTDFINSNLNITQQQSQQIFVDCILANLITHDYFVVQTSQEVVNALLQNKYQQNIIDYIYYILSQKNNYYPINFLVESSLQVNIDDENIAPSIQTISSQLQISLDIDSKQGCFIPYQYSGVLIYLNSENNKIQLQGDVASINSVINSGIRVANFVNPQLIQLTITINDSVNYVITKTIPATHKYLIKLNQPISNNPSLSLRDDFALKFSNSQLYILESFSYTFNPQVFLNPDGRTLHYTAKIHIKDEYQTLPQQYWLVFQQEQRNFFGSVSSSQFQTVARIMINVTDGYTYAIDYFEMHFDLIPISYILLYIFQIMSPILGILGLWKYKSLMYNNFRKDNYITTKIQVQSGDEILLQIPLLGKNVEIAQQIWKSYFKQVNKAQVLQELNQILEKKDMDNHSMCQSKQDMAASTIKHMPVFRKKQETFYKLQNKFAQTYLRSISKVKQNQDSPRSQIQKSRKSTISSSLYFNQDGSLNNQFILESVREHCSQNFKEKDFITEAQLNNSKSMISRAIVGLAAFQFSELHQISQQILGFLKNVALQEGYLEIDWYKRYVQIIAQPKNIHQDQFPIIQFSEDCFNQIFQATFQKYEDKEEKKKQSLQLVPFIKQVIEAIALGFTLDGKGMVPKIRGECIETEYHDIKSIRSYRPIQRAIYCCFKYNYEELVEKEFHQNQELPSWIQSLDITNSVILIQGKAENKDIGEYVLNLYNKKNFLIKQIRIQISPCSQTINQCLNVLSPLMNKSQSQLIPIEESVNQKYFLNPKQIRQNSICLSLTNSSPQNINFRKTIFREDSIQNNYTTNYYNEETEQDEIIQL</sequence>
<protein>
    <submittedName>
        <fullName evidence="1">Uncharacterized protein</fullName>
    </submittedName>
</protein>
<dbReference type="RefSeq" id="XP_001008344.2">
    <property type="nucleotide sequence ID" value="XM_001008344.2"/>
</dbReference>
<dbReference type="Proteomes" id="UP000009168">
    <property type="component" value="Unassembled WGS sequence"/>
</dbReference>
<proteinExistence type="predicted"/>
<reference evidence="2" key="1">
    <citation type="journal article" date="2006" name="PLoS Biol.">
        <title>Macronuclear genome sequence of the ciliate Tetrahymena thermophila, a model eukaryote.</title>
        <authorList>
            <person name="Eisen J.A."/>
            <person name="Coyne R.S."/>
            <person name="Wu M."/>
            <person name="Wu D."/>
            <person name="Thiagarajan M."/>
            <person name="Wortman J.R."/>
            <person name="Badger J.H."/>
            <person name="Ren Q."/>
            <person name="Amedeo P."/>
            <person name="Jones K.M."/>
            <person name="Tallon L.J."/>
            <person name="Delcher A.L."/>
            <person name="Salzberg S.L."/>
            <person name="Silva J.C."/>
            <person name="Haas B.J."/>
            <person name="Majoros W.H."/>
            <person name="Farzad M."/>
            <person name="Carlton J.M."/>
            <person name="Smith R.K. Jr."/>
            <person name="Garg J."/>
            <person name="Pearlman R.E."/>
            <person name="Karrer K.M."/>
            <person name="Sun L."/>
            <person name="Manning G."/>
            <person name="Elde N.C."/>
            <person name="Turkewitz A.P."/>
            <person name="Asai D.J."/>
            <person name="Wilkes D.E."/>
            <person name="Wang Y."/>
            <person name="Cai H."/>
            <person name="Collins K."/>
            <person name="Stewart B.A."/>
            <person name="Lee S.R."/>
            <person name="Wilamowska K."/>
            <person name="Weinberg Z."/>
            <person name="Ruzzo W.L."/>
            <person name="Wloga D."/>
            <person name="Gaertig J."/>
            <person name="Frankel J."/>
            <person name="Tsao C.-C."/>
            <person name="Gorovsky M.A."/>
            <person name="Keeling P.J."/>
            <person name="Waller R.F."/>
            <person name="Patron N.J."/>
            <person name="Cherry J.M."/>
            <person name="Stover N.A."/>
            <person name="Krieger C.J."/>
            <person name="del Toro C."/>
            <person name="Ryder H.F."/>
            <person name="Williamson S.C."/>
            <person name="Barbeau R.A."/>
            <person name="Hamilton E.P."/>
            <person name="Orias E."/>
        </authorList>
    </citation>
    <scope>NUCLEOTIDE SEQUENCE [LARGE SCALE GENOMIC DNA]</scope>
    <source>
        <strain evidence="2">SB210</strain>
    </source>
</reference>
<dbReference type="SUPFAM" id="SSF101908">
    <property type="entry name" value="Putative isomerase YbhE"/>
    <property type="match status" value="1"/>
</dbReference>
<dbReference type="EMBL" id="GG662845">
    <property type="protein sequence ID" value="EAR88099.2"/>
    <property type="molecule type" value="Genomic_DNA"/>
</dbReference>
<name>Q22RM3_TETTS</name>
<dbReference type="Pfam" id="PF08309">
    <property type="entry name" value="LVIVD"/>
    <property type="match status" value="3"/>
</dbReference>
<accession>Q22RM3</accession>
<evidence type="ECO:0000313" key="2">
    <source>
        <dbReference type="Proteomes" id="UP000009168"/>
    </source>
</evidence>
<dbReference type="KEGG" id="tet:TTHERM_00013650"/>
<dbReference type="InterPro" id="IPR013783">
    <property type="entry name" value="Ig-like_fold"/>
</dbReference>
<dbReference type="HOGENOM" id="CLU_224103_0_0_1"/>
<gene>
    <name evidence="1" type="ORF">TTHERM_00013650</name>
</gene>
<keyword evidence="2" id="KW-1185">Reference proteome</keyword>
<dbReference type="Gene3D" id="2.130.10.10">
    <property type="entry name" value="YVTN repeat-like/Quinoprotein amine dehydrogenase"/>
    <property type="match status" value="1"/>
</dbReference>
<dbReference type="InParanoid" id="Q22RM3"/>
<dbReference type="GeneID" id="7823241"/>
<dbReference type="InterPro" id="IPR015943">
    <property type="entry name" value="WD40/YVTN_repeat-like_dom_sf"/>
</dbReference>
<evidence type="ECO:0000313" key="1">
    <source>
        <dbReference type="EMBL" id="EAR88099.2"/>
    </source>
</evidence>
<dbReference type="Gene3D" id="2.60.40.10">
    <property type="entry name" value="Immunoglobulins"/>
    <property type="match status" value="1"/>
</dbReference>